<reference evidence="1 2" key="1">
    <citation type="submission" date="2020-02" db="EMBL/GenBank/DDBJ databases">
        <title>Draft genome sequence of Haematococcus lacustris strain NIES-144.</title>
        <authorList>
            <person name="Morimoto D."/>
            <person name="Nakagawa S."/>
            <person name="Yoshida T."/>
            <person name="Sawayama S."/>
        </authorList>
    </citation>
    <scope>NUCLEOTIDE SEQUENCE [LARGE SCALE GENOMIC DNA]</scope>
    <source>
        <strain evidence="1 2">NIES-144</strain>
    </source>
</reference>
<name>A0A699Z8T4_HAELA</name>
<evidence type="ECO:0000313" key="1">
    <source>
        <dbReference type="EMBL" id="GFH15528.1"/>
    </source>
</evidence>
<dbReference type="Proteomes" id="UP000485058">
    <property type="component" value="Unassembled WGS sequence"/>
</dbReference>
<gene>
    <name evidence="1" type="ORF">HaLaN_11769</name>
</gene>
<comment type="caution">
    <text evidence="1">The sequence shown here is derived from an EMBL/GenBank/DDBJ whole genome shotgun (WGS) entry which is preliminary data.</text>
</comment>
<protein>
    <submittedName>
        <fullName evidence="1">Uncharacterized protein</fullName>
    </submittedName>
</protein>
<accession>A0A699Z8T4</accession>
<evidence type="ECO:0000313" key="2">
    <source>
        <dbReference type="Proteomes" id="UP000485058"/>
    </source>
</evidence>
<feature type="non-terminal residue" evidence="1">
    <location>
        <position position="1"/>
    </location>
</feature>
<sequence>MRTSMTPRWRATTCPVLTLQTATSSSPTQINRDWQRRWAPRSRRSSCATCRPSMVWTGSSTARRMASS</sequence>
<proteinExistence type="predicted"/>
<feature type="non-terminal residue" evidence="1">
    <location>
        <position position="68"/>
    </location>
</feature>
<keyword evidence="2" id="KW-1185">Reference proteome</keyword>
<organism evidence="1 2">
    <name type="scientific">Haematococcus lacustris</name>
    <name type="common">Green alga</name>
    <name type="synonym">Haematococcus pluvialis</name>
    <dbReference type="NCBI Taxonomy" id="44745"/>
    <lineage>
        <taxon>Eukaryota</taxon>
        <taxon>Viridiplantae</taxon>
        <taxon>Chlorophyta</taxon>
        <taxon>core chlorophytes</taxon>
        <taxon>Chlorophyceae</taxon>
        <taxon>CS clade</taxon>
        <taxon>Chlamydomonadales</taxon>
        <taxon>Haematococcaceae</taxon>
        <taxon>Haematococcus</taxon>
    </lineage>
</organism>
<dbReference type="EMBL" id="BLLF01000863">
    <property type="protein sequence ID" value="GFH15528.1"/>
    <property type="molecule type" value="Genomic_DNA"/>
</dbReference>
<dbReference type="AlphaFoldDB" id="A0A699Z8T4"/>